<protein>
    <submittedName>
        <fullName evidence="2">Uncharacterized protein</fullName>
    </submittedName>
</protein>
<gene>
    <name evidence="2" type="ORF">BCR34DRAFT_593395</name>
</gene>
<accession>A0A1Y1YI72</accession>
<evidence type="ECO:0000313" key="3">
    <source>
        <dbReference type="Proteomes" id="UP000193144"/>
    </source>
</evidence>
<dbReference type="AlphaFoldDB" id="A0A1Y1YI72"/>
<reference evidence="2 3" key="1">
    <citation type="submission" date="2016-07" db="EMBL/GenBank/DDBJ databases">
        <title>Pervasive Adenine N6-methylation of Active Genes in Fungi.</title>
        <authorList>
            <consortium name="DOE Joint Genome Institute"/>
            <person name="Mondo S.J."/>
            <person name="Dannebaum R.O."/>
            <person name="Kuo R.C."/>
            <person name="Labutti K."/>
            <person name="Haridas S."/>
            <person name="Kuo A."/>
            <person name="Salamov A."/>
            <person name="Ahrendt S.R."/>
            <person name="Lipzen A."/>
            <person name="Sullivan W."/>
            <person name="Andreopoulos W.B."/>
            <person name="Clum A."/>
            <person name="Lindquist E."/>
            <person name="Daum C."/>
            <person name="Ramamoorthy G.K."/>
            <person name="Gryganskyi A."/>
            <person name="Culley D."/>
            <person name="Magnuson J.K."/>
            <person name="James T.Y."/>
            <person name="O'Malley M.A."/>
            <person name="Stajich J.E."/>
            <person name="Spatafora J.W."/>
            <person name="Visel A."/>
            <person name="Grigoriev I.V."/>
        </authorList>
    </citation>
    <scope>NUCLEOTIDE SEQUENCE [LARGE SCALE GENOMIC DNA]</scope>
    <source>
        <strain evidence="2 3">CBS 115471</strain>
    </source>
</reference>
<dbReference type="Proteomes" id="UP000193144">
    <property type="component" value="Unassembled WGS sequence"/>
</dbReference>
<feature type="compositionally biased region" description="Low complexity" evidence="1">
    <location>
        <begin position="77"/>
        <end position="88"/>
    </location>
</feature>
<comment type="caution">
    <text evidence="2">The sequence shown here is derived from an EMBL/GenBank/DDBJ whole genome shotgun (WGS) entry which is preliminary data.</text>
</comment>
<feature type="compositionally biased region" description="Pro residues" evidence="1">
    <location>
        <begin position="89"/>
        <end position="99"/>
    </location>
</feature>
<feature type="region of interest" description="Disordered" evidence="1">
    <location>
        <begin position="153"/>
        <end position="194"/>
    </location>
</feature>
<name>A0A1Y1YI72_9PLEO</name>
<sequence>MAQLMTATPIQTSSVPKWLEDCDDAGLYLDYNATTPSSVSNQHSPNFEPPYSLEPSQGPFDATFKIPSASLKRATSRPKLLPLSQPSLPSNPPHPPQPPRITLGPSQPPPLPTPFSETELPPIAETGLPNAQDLLLHWETATHHATLSVVEEGRGRISPDCPSHPIKSPSRDRLTPLRSPLPSPGNRGRRTVRPEPYTSRMATYSEEFESFPPFKAANRKKNSAVSILNSTTSLCRRGEGEWEAEGKRLSGFLPPSEITSRREGRLSVFLPPEKLGRMSVDVEKQKARKRKDGSFLEKVSSFLRTGRGDGKKGKDEDMVLGF</sequence>
<evidence type="ECO:0000313" key="2">
    <source>
        <dbReference type="EMBL" id="ORX97747.1"/>
    </source>
</evidence>
<feature type="compositionally biased region" description="Polar residues" evidence="1">
    <location>
        <begin position="32"/>
        <end position="45"/>
    </location>
</feature>
<feature type="region of interest" description="Disordered" evidence="1">
    <location>
        <begin position="29"/>
        <end position="125"/>
    </location>
</feature>
<keyword evidence="3" id="KW-1185">Reference proteome</keyword>
<evidence type="ECO:0000256" key="1">
    <source>
        <dbReference type="SAM" id="MobiDB-lite"/>
    </source>
</evidence>
<proteinExistence type="predicted"/>
<dbReference type="EMBL" id="MCFA01000228">
    <property type="protein sequence ID" value="ORX97747.1"/>
    <property type="molecule type" value="Genomic_DNA"/>
</dbReference>
<organism evidence="2 3">
    <name type="scientific">Clohesyomyces aquaticus</name>
    <dbReference type="NCBI Taxonomy" id="1231657"/>
    <lineage>
        <taxon>Eukaryota</taxon>
        <taxon>Fungi</taxon>
        <taxon>Dikarya</taxon>
        <taxon>Ascomycota</taxon>
        <taxon>Pezizomycotina</taxon>
        <taxon>Dothideomycetes</taxon>
        <taxon>Pleosporomycetidae</taxon>
        <taxon>Pleosporales</taxon>
        <taxon>Lindgomycetaceae</taxon>
        <taxon>Clohesyomyces</taxon>
    </lineage>
</organism>